<dbReference type="GO" id="GO:0043565">
    <property type="term" value="F:sequence-specific DNA binding"/>
    <property type="evidence" value="ECO:0007669"/>
    <property type="project" value="InterPro"/>
</dbReference>
<dbReference type="InterPro" id="IPR016069">
    <property type="entry name" value="Translin_C"/>
</dbReference>
<comment type="subcellular location">
    <subcellularLocation>
        <location evidence="2">Cytoplasm</location>
    </subcellularLocation>
    <subcellularLocation>
        <location evidence="1">Nucleus</location>
    </subcellularLocation>
</comment>
<dbReference type="InterPro" id="IPR016068">
    <property type="entry name" value="Translin_N"/>
</dbReference>
<comment type="similarity">
    <text evidence="3">Belongs to the translin family.</text>
</comment>
<evidence type="ECO:0000256" key="1">
    <source>
        <dbReference type="ARBA" id="ARBA00004123"/>
    </source>
</evidence>
<reference evidence="6" key="1">
    <citation type="submission" date="2020-05" db="EMBL/GenBank/DDBJ databases">
        <title>Mycena genomes resolve the evolution of fungal bioluminescence.</title>
        <authorList>
            <person name="Tsai I.J."/>
        </authorList>
    </citation>
    <scope>NUCLEOTIDE SEQUENCE</scope>
    <source>
        <strain evidence="6">110903Hualien_Pintung</strain>
    </source>
</reference>
<evidence type="ECO:0000256" key="2">
    <source>
        <dbReference type="ARBA" id="ARBA00004496"/>
    </source>
</evidence>
<dbReference type="GO" id="GO:0005737">
    <property type="term" value="C:cytoplasm"/>
    <property type="evidence" value="ECO:0007669"/>
    <property type="project" value="UniProtKB-SubCell"/>
</dbReference>
<dbReference type="CDD" id="cd14820">
    <property type="entry name" value="TRAX"/>
    <property type="match status" value="1"/>
</dbReference>
<protein>
    <submittedName>
        <fullName evidence="6">Translin-associated protein X</fullName>
    </submittedName>
</protein>
<evidence type="ECO:0000256" key="3">
    <source>
        <dbReference type="ARBA" id="ARBA00005902"/>
    </source>
</evidence>
<proteinExistence type="inferred from homology"/>
<dbReference type="InterPro" id="IPR036081">
    <property type="entry name" value="Translin_sf"/>
</dbReference>
<gene>
    <name evidence="6" type="ORF">HMN09_00605800</name>
</gene>
<name>A0A8H6T744_MYCCL</name>
<dbReference type="InterPro" id="IPR002848">
    <property type="entry name" value="Translin_fam"/>
</dbReference>
<dbReference type="SUPFAM" id="SSF74784">
    <property type="entry name" value="Translin"/>
    <property type="match status" value="1"/>
</dbReference>
<dbReference type="EMBL" id="JACAZE010000007">
    <property type="protein sequence ID" value="KAF7310630.1"/>
    <property type="molecule type" value="Genomic_DNA"/>
</dbReference>
<dbReference type="GO" id="GO:0005634">
    <property type="term" value="C:nucleus"/>
    <property type="evidence" value="ECO:0007669"/>
    <property type="project" value="UniProtKB-SubCell"/>
</dbReference>
<evidence type="ECO:0000313" key="7">
    <source>
        <dbReference type="Proteomes" id="UP000613580"/>
    </source>
</evidence>
<keyword evidence="4" id="KW-0963">Cytoplasm</keyword>
<dbReference type="AlphaFoldDB" id="A0A8H6T744"/>
<keyword evidence="5" id="KW-0539">Nucleus</keyword>
<comment type="caution">
    <text evidence="6">The sequence shown here is derived from an EMBL/GenBank/DDBJ whole genome shotgun (WGS) entry which is preliminary data.</text>
</comment>
<evidence type="ECO:0000313" key="6">
    <source>
        <dbReference type="EMBL" id="KAF7310630.1"/>
    </source>
</evidence>
<accession>A0A8H6T744</accession>
<dbReference type="PANTHER" id="PTHR10741">
    <property type="entry name" value="TRANSLIN AND TRANSLIN ASSOCIATED PROTEIN X"/>
    <property type="match status" value="1"/>
</dbReference>
<organism evidence="6 7">
    <name type="scientific">Mycena chlorophos</name>
    <name type="common">Agaric fungus</name>
    <name type="synonym">Agaricus chlorophos</name>
    <dbReference type="NCBI Taxonomy" id="658473"/>
    <lineage>
        <taxon>Eukaryota</taxon>
        <taxon>Fungi</taxon>
        <taxon>Dikarya</taxon>
        <taxon>Basidiomycota</taxon>
        <taxon>Agaricomycotina</taxon>
        <taxon>Agaricomycetes</taxon>
        <taxon>Agaricomycetidae</taxon>
        <taxon>Agaricales</taxon>
        <taxon>Marasmiineae</taxon>
        <taxon>Mycenaceae</taxon>
        <taxon>Mycena</taxon>
    </lineage>
</organism>
<dbReference type="Gene3D" id="1.20.58.200">
    <property type="entry name" value="Translin, domain 2"/>
    <property type="match status" value="1"/>
</dbReference>
<evidence type="ECO:0000256" key="4">
    <source>
        <dbReference type="ARBA" id="ARBA00022490"/>
    </source>
</evidence>
<sequence>MLHRGQPGLGENDDMVAQSKARHMESMALNSVFDHFRQQIDDSNDRRERLIKTSRDVTNISKKAIFLLHRIILEDTDDDRGLRAAKKGRAKLAEVYPLFRSMRAELVGERFWQHQRQVSPGLQEFIEALSFAHYLEHNTLISFSETQTALCDEDGPFFPLTVSDYLLGLSDLTGELMRFAISNISRRGGRTTANEVCTFVRNCKADFELFTPQVRDLGKKQAVTGSSLEKIEAAAYAVMLRGSEFDLPPEILEDLVQQTTTRFSTGERDPDNPLY</sequence>
<dbReference type="Gene3D" id="1.20.58.190">
    <property type="entry name" value="Translin, domain 1"/>
    <property type="match status" value="1"/>
</dbReference>
<evidence type="ECO:0000256" key="5">
    <source>
        <dbReference type="ARBA" id="ARBA00023242"/>
    </source>
</evidence>
<keyword evidence="7" id="KW-1185">Reference proteome</keyword>
<dbReference type="Proteomes" id="UP000613580">
    <property type="component" value="Unassembled WGS sequence"/>
</dbReference>
<dbReference type="Pfam" id="PF01997">
    <property type="entry name" value="Translin"/>
    <property type="match status" value="1"/>
</dbReference>
<dbReference type="OrthoDB" id="31005at2759"/>